<dbReference type="Proteomes" id="UP000010802">
    <property type="component" value="Chromosome"/>
</dbReference>
<dbReference type="PATRIC" id="fig|1209989.3.peg.2352"/>
<dbReference type="SMART" id="SM00481">
    <property type="entry name" value="POLIIIAc"/>
    <property type="match status" value="1"/>
</dbReference>
<dbReference type="InterPro" id="IPR052018">
    <property type="entry name" value="PHP_domain"/>
</dbReference>
<dbReference type="GO" id="GO:0004534">
    <property type="term" value="F:5'-3' RNA exonuclease activity"/>
    <property type="evidence" value="ECO:0007669"/>
    <property type="project" value="TreeGrafter"/>
</dbReference>
<dbReference type="HOGENOM" id="CLU_097071_0_0_9"/>
<dbReference type="PANTHER" id="PTHR42924:SF3">
    <property type="entry name" value="POLYMERASE_HISTIDINOL PHOSPHATASE N-TERMINAL DOMAIN-CONTAINING PROTEIN"/>
    <property type="match status" value="1"/>
</dbReference>
<dbReference type="Gene3D" id="3.20.20.140">
    <property type="entry name" value="Metal-dependent hydrolases"/>
    <property type="match status" value="1"/>
</dbReference>
<dbReference type="InterPro" id="IPR016195">
    <property type="entry name" value="Pol/histidinol_Pase-like"/>
</dbReference>
<dbReference type="EMBL" id="HF563609">
    <property type="protein sequence ID" value="CCP26861.1"/>
    <property type="molecule type" value="Genomic_DNA"/>
</dbReference>
<dbReference type="eggNOG" id="COG0613">
    <property type="taxonomic scope" value="Bacteria"/>
</dbReference>
<dbReference type="InterPro" id="IPR003141">
    <property type="entry name" value="Pol/His_phosphatase_N"/>
</dbReference>
<name>F4LQL9_TEPAE</name>
<evidence type="ECO:0000313" key="2">
    <source>
        <dbReference type="EMBL" id="CCP26861.1"/>
    </source>
</evidence>
<evidence type="ECO:0000259" key="1">
    <source>
        <dbReference type="SMART" id="SM00481"/>
    </source>
</evidence>
<keyword evidence="3" id="KW-1185">Reference proteome</keyword>
<dbReference type="AlphaFoldDB" id="F4LQL9"/>
<dbReference type="KEGG" id="tep:TepRe1_1893"/>
<dbReference type="PANTHER" id="PTHR42924">
    <property type="entry name" value="EXONUCLEASE"/>
    <property type="match status" value="1"/>
</dbReference>
<organism evidence="2 3">
    <name type="scientific">Tepidanaerobacter acetatoxydans (strain DSM 21804 / JCM 16047 / Re1)</name>
    <dbReference type="NCBI Taxonomy" id="1209989"/>
    <lineage>
        <taxon>Bacteria</taxon>
        <taxon>Bacillati</taxon>
        <taxon>Bacillota</taxon>
        <taxon>Clostridia</taxon>
        <taxon>Thermosediminibacterales</taxon>
        <taxon>Tepidanaerobacteraceae</taxon>
        <taxon>Tepidanaerobacter</taxon>
    </lineage>
</organism>
<dbReference type="SUPFAM" id="SSF89550">
    <property type="entry name" value="PHP domain-like"/>
    <property type="match status" value="1"/>
</dbReference>
<protein>
    <submittedName>
        <fullName evidence="2">PHP domain protein</fullName>
    </submittedName>
</protein>
<dbReference type="STRING" id="1209989.TepRe1_1893"/>
<dbReference type="RefSeq" id="WP_013778944.1">
    <property type="nucleotide sequence ID" value="NC_015519.1"/>
</dbReference>
<sequence length="248" mass="28247">MLAEFPADLHIHTCLSPCADDDMVPINILNMAKLMGTKILGVCDHNSAKNAKSMLETAKDYDILVIPGIEVQSAEEVHMLCFFENLDEVLEWQEYVYCCLPQIENKPRYFGHQWIVDGQGNILGEENRMLLTSTSLTVEEISEKVSKLNGLLIPAHVDRKHYSIVSQLGFIPEKLKIDAVEFSRAISEADFRKSFHGINKYTLITSSDAHSLKEMVYQKTFFYIESLEYSEIAMAFRGLEGRNVFIKE</sequence>
<feature type="domain" description="Polymerase/histidinol phosphatase N-terminal" evidence="1">
    <location>
        <begin position="7"/>
        <end position="75"/>
    </location>
</feature>
<dbReference type="Pfam" id="PF02811">
    <property type="entry name" value="PHP"/>
    <property type="match status" value="1"/>
</dbReference>
<evidence type="ECO:0000313" key="3">
    <source>
        <dbReference type="Proteomes" id="UP000010802"/>
    </source>
</evidence>
<dbReference type="CDD" id="cd07432">
    <property type="entry name" value="PHP_HisPPase"/>
    <property type="match status" value="1"/>
</dbReference>
<dbReference type="KEGG" id="tae:TepiRe1_2038"/>
<accession>L0S127</accession>
<dbReference type="OrthoDB" id="9791620at2"/>
<reference evidence="3" key="1">
    <citation type="journal article" date="2013" name="Genome Announc.">
        <title>First genome sequence of a syntrophic acetate-oxidizing bacterium, Tepidanaerobacter acetatoxydans strain Re1.</title>
        <authorList>
            <person name="Manzoor S."/>
            <person name="Bongcam-Rudloff E."/>
            <person name="Schnurer A."/>
            <person name="Muller B."/>
        </authorList>
    </citation>
    <scope>NUCLEOTIDE SEQUENCE [LARGE SCALE GENOMIC DNA]</scope>
    <source>
        <strain evidence="3">Re1</strain>
    </source>
</reference>
<dbReference type="GO" id="GO:0035312">
    <property type="term" value="F:5'-3' DNA exonuclease activity"/>
    <property type="evidence" value="ECO:0007669"/>
    <property type="project" value="TreeGrafter"/>
</dbReference>
<proteinExistence type="predicted"/>
<dbReference type="InterPro" id="IPR004013">
    <property type="entry name" value="PHP_dom"/>
</dbReference>
<accession>F4LQL9</accession>
<gene>
    <name evidence="2" type="ordered locus">TEPIRE1_2038</name>
</gene>